<proteinExistence type="predicted"/>
<name>K1U7Z6_9ZZZZ</name>
<organism evidence="1">
    <name type="scientific">human gut metagenome</name>
    <dbReference type="NCBI Taxonomy" id="408170"/>
    <lineage>
        <taxon>unclassified sequences</taxon>
        <taxon>metagenomes</taxon>
        <taxon>organismal metagenomes</taxon>
    </lineage>
</organism>
<accession>K1U7Z6</accession>
<dbReference type="AlphaFoldDB" id="K1U7Z6"/>
<dbReference type="EMBL" id="AJWY01000256">
    <property type="protein sequence ID" value="EKC81422.1"/>
    <property type="molecule type" value="Genomic_DNA"/>
</dbReference>
<dbReference type="GO" id="GO:0016853">
    <property type="term" value="F:isomerase activity"/>
    <property type="evidence" value="ECO:0007669"/>
    <property type="project" value="UniProtKB-KW"/>
</dbReference>
<reference evidence="1" key="1">
    <citation type="journal article" date="2013" name="Environ. Microbiol.">
        <title>Microbiota from the distal guts of lean and obese adolescents exhibit partial functional redundancy besides clear differences in community structure.</title>
        <authorList>
            <person name="Ferrer M."/>
            <person name="Ruiz A."/>
            <person name="Lanza F."/>
            <person name="Haange S.B."/>
            <person name="Oberbach A."/>
            <person name="Till H."/>
            <person name="Bargiela R."/>
            <person name="Campoy C."/>
            <person name="Segura M.T."/>
            <person name="Richter M."/>
            <person name="von Bergen M."/>
            <person name="Seifert J."/>
            <person name="Suarez A."/>
        </authorList>
    </citation>
    <scope>NUCLEOTIDE SEQUENCE</scope>
</reference>
<feature type="non-terminal residue" evidence="1">
    <location>
        <position position="1"/>
    </location>
</feature>
<evidence type="ECO:0000313" key="1">
    <source>
        <dbReference type="EMBL" id="EKC81422.1"/>
    </source>
</evidence>
<protein>
    <submittedName>
        <fullName evidence="1">Peptidyl-prolyl cis-trans isomerase</fullName>
    </submittedName>
</protein>
<sequence>EDYTPIEKVANNIRQTLITDKKFEKIVSEMKGSTIEEVAQNLGTEVVPFEDVRYGSFFIRNMGVEPRVIGAITATEQTNTLSEPVKGNVGAYVFVVTDIQEAETPQSIEAEKVRAEASSQGMIQRRLFDFLEQMSNVEDLRGKYF</sequence>
<keyword evidence="1" id="KW-0413">Isomerase</keyword>
<comment type="caution">
    <text evidence="1">The sequence shown here is derived from an EMBL/GenBank/DDBJ whole genome shotgun (WGS) entry which is preliminary data.</text>
</comment>
<gene>
    <name evidence="1" type="ORF">LEA_00359</name>
</gene>